<evidence type="ECO:0000256" key="4">
    <source>
        <dbReference type="NCBIfam" id="TIGR01927"/>
    </source>
</evidence>
<dbReference type="Pfam" id="PF21508">
    <property type="entry name" value="MenC_N"/>
    <property type="match status" value="1"/>
</dbReference>
<dbReference type="NCBIfam" id="TIGR01927">
    <property type="entry name" value="menC_gam_Gplu"/>
    <property type="match status" value="1"/>
</dbReference>
<evidence type="ECO:0000256" key="1">
    <source>
        <dbReference type="ARBA" id="ARBA00022723"/>
    </source>
</evidence>
<keyword evidence="7" id="KW-1185">Reference proteome</keyword>
<dbReference type="PROSITE" id="PS00909">
    <property type="entry name" value="MR_MLE_2"/>
    <property type="match status" value="1"/>
</dbReference>
<gene>
    <name evidence="6" type="ORF">PEPS_18090</name>
</gene>
<evidence type="ECO:0000256" key="2">
    <source>
        <dbReference type="ARBA" id="ARBA00022842"/>
    </source>
</evidence>
<dbReference type="InterPro" id="IPR029017">
    <property type="entry name" value="Enolase-like_N"/>
</dbReference>
<dbReference type="Gene3D" id="3.20.20.120">
    <property type="entry name" value="Enolase-like C-terminal domain"/>
    <property type="match status" value="1"/>
</dbReference>
<dbReference type="Pfam" id="PF13378">
    <property type="entry name" value="MR_MLE_C"/>
    <property type="match status" value="1"/>
</dbReference>
<sequence length="402" mass="45644">MSFRITEKRIPANSGPLFCIFSSWLQIDRQLRTKEFNDMNIHNLPPIELKLFPYDLDFKFDAGTSRGVLKQKRTYLIQLTDGKRTAWGEAGPLKGLSVDDRPTVQEEMTSLLEQWSSAQDFPATLAEVPKWAQERIPDSLPSLRFGMEMAWMDYFNGGKRMIFDTPFYHGQEAIPINGLVWMGSEEFMAQQMEQKLKAGFACIKMKIGAIDYDREMNLLHQLRRQYSANKIVLRVDANGAFAPDEAREVLRDLNRLEVHSIEQPLKAGQWEAMGRLCHQAVTPVALDEELIGLSTQQEQTEMMNEIQPQYIILKPTLVGGIAASLQWIQHADTLKAGWWMTSALESNVGLNAIAQFTAHLKVTMPQGLGTGQLYHNNFASPLQIHDGAITYKQETDWEIAVP</sequence>
<dbReference type="EMBL" id="AP025292">
    <property type="protein sequence ID" value="BDC99528.1"/>
    <property type="molecule type" value="Genomic_DNA"/>
</dbReference>
<dbReference type="InterPro" id="IPR013342">
    <property type="entry name" value="Mandelate_racemase_C"/>
</dbReference>
<dbReference type="PANTHER" id="PTHR48073:SF2">
    <property type="entry name" value="O-SUCCINYLBENZOATE SYNTHASE"/>
    <property type="match status" value="1"/>
</dbReference>
<evidence type="ECO:0000256" key="3">
    <source>
        <dbReference type="ARBA" id="ARBA00023239"/>
    </source>
</evidence>
<accession>A0ABM7VF09</accession>
<dbReference type="PANTHER" id="PTHR48073">
    <property type="entry name" value="O-SUCCINYLBENZOATE SYNTHASE-RELATED"/>
    <property type="match status" value="1"/>
</dbReference>
<keyword evidence="3" id="KW-0456">Lyase</keyword>
<dbReference type="SUPFAM" id="SSF54826">
    <property type="entry name" value="Enolase N-terminal domain-like"/>
    <property type="match status" value="1"/>
</dbReference>
<keyword evidence="1" id="KW-0479">Metal-binding</keyword>
<dbReference type="CDD" id="cd03320">
    <property type="entry name" value="OSBS"/>
    <property type="match status" value="1"/>
</dbReference>
<dbReference type="SUPFAM" id="SSF51604">
    <property type="entry name" value="Enolase C-terminal domain-like"/>
    <property type="match status" value="1"/>
</dbReference>
<protein>
    <recommendedName>
        <fullName evidence="4">o-succinylbenzoate synthase</fullName>
        <ecNumber evidence="4">4.2.1.113</ecNumber>
    </recommendedName>
</protein>
<proteinExistence type="predicted"/>
<feature type="domain" description="Mandelate racemase/muconate lactonizing enzyme C-terminal" evidence="5">
    <location>
        <begin position="185"/>
        <end position="283"/>
    </location>
</feature>
<keyword evidence="2" id="KW-0460">Magnesium</keyword>
<dbReference type="InterPro" id="IPR041338">
    <property type="entry name" value="OSBS_N"/>
</dbReference>
<dbReference type="Proteomes" id="UP001354989">
    <property type="component" value="Chromosome"/>
</dbReference>
<reference evidence="6 7" key="1">
    <citation type="submission" date="2021-12" db="EMBL/GenBank/DDBJ databases">
        <title>Genome sequencing of bacteria with rrn-lacking chromosome and rrn-plasmid.</title>
        <authorList>
            <person name="Anda M."/>
            <person name="Iwasaki W."/>
        </authorList>
    </citation>
    <scope>NUCLEOTIDE SEQUENCE [LARGE SCALE GENOMIC DNA]</scope>
    <source>
        <strain evidence="6 7">NBRC 101262</strain>
    </source>
</reference>
<name>A0ABM7VF09_9BACT</name>
<organism evidence="6 7">
    <name type="scientific">Persicobacter psychrovividus</name>
    <dbReference type="NCBI Taxonomy" id="387638"/>
    <lineage>
        <taxon>Bacteria</taxon>
        <taxon>Pseudomonadati</taxon>
        <taxon>Bacteroidota</taxon>
        <taxon>Cytophagia</taxon>
        <taxon>Cytophagales</taxon>
        <taxon>Persicobacteraceae</taxon>
        <taxon>Persicobacter</taxon>
    </lineage>
</organism>
<dbReference type="SFLD" id="SFLDF00009">
    <property type="entry name" value="o-succinylbenzoate_synthase"/>
    <property type="match status" value="1"/>
</dbReference>
<dbReference type="EC" id="4.2.1.113" evidence="4"/>
<dbReference type="SFLD" id="SFLDS00001">
    <property type="entry name" value="Enolase"/>
    <property type="match status" value="1"/>
</dbReference>
<evidence type="ECO:0000313" key="7">
    <source>
        <dbReference type="Proteomes" id="UP001354989"/>
    </source>
</evidence>
<dbReference type="InterPro" id="IPR018110">
    <property type="entry name" value="Mandel_Rmase/mucon_lact_enz_CS"/>
</dbReference>
<evidence type="ECO:0000259" key="5">
    <source>
        <dbReference type="SMART" id="SM00922"/>
    </source>
</evidence>
<dbReference type="SMART" id="SM00922">
    <property type="entry name" value="MR_MLE"/>
    <property type="match status" value="1"/>
</dbReference>
<dbReference type="InterPro" id="IPR036849">
    <property type="entry name" value="Enolase-like_C_sf"/>
</dbReference>
<dbReference type="SFLD" id="SFLDG00180">
    <property type="entry name" value="muconate_cycloisomerase"/>
    <property type="match status" value="1"/>
</dbReference>
<evidence type="ECO:0000313" key="6">
    <source>
        <dbReference type="EMBL" id="BDC99528.1"/>
    </source>
</evidence>
<dbReference type="InterPro" id="IPR029065">
    <property type="entry name" value="Enolase_C-like"/>
</dbReference>
<dbReference type="Gene3D" id="3.30.390.10">
    <property type="entry name" value="Enolase-like, N-terminal domain"/>
    <property type="match status" value="1"/>
</dbReference>